<organism evidence="2 3">
    <name type="scientific">Nocardioides donggukensis</name>
    <dbReference type="NCBI Taxonomy" id="2774019"/>
    <lineage>
        <taxon>Bacteria</taxon>
        <taxon>Bacillati</taxon>
        <taxon>Actinomycetota</taxon>
        <taxon>Actinomycetes</taxon>
        <taxon>Propionibacteriales</taxon>
        <taxon>Nocardioidaceae</taxon>
        <taxon>Nocardioides</taxon>
    </lineage>
</organism>
<proteinExistence type="predicted"/>
<protein>
    <submittedName>
        <fullName evidence="2">Uncharacterized protein</fullName>
    </submittedName>
</protein>
<gene>
    <name evidence="2" type="ORF">IE331_00470</name>
</gene>
<feature type="compositionally biased region" description="Acidic residues" evidence="1">
    <location>
        <begin position="129"/>
        <end position="147"/>
    </location>
</feature>
<dbReference type="Proteomes" id="UP000616839">
    <property type="component" value="Unassembled WGS sequence"/>
</dbReference>
<keyword evidence="3" id="KW-1185">Reference proteome</keyword>
<accession>A0A927K1T0</accession>
<name>A0A927K1T0_9ACTN</name>
<dbReference type="EMBL" id="JACYXZ010000001">
    <property type="protein sequence ID" value="MBD8868087.1"/>
    <property type="molecule type" value="Genomic_DNA"/>
</dbReference>
<evidence type="ECO:0000256" key="1">
    <source>
        <dbReference type="SAM" id="MobiDB-lite"/>
    </source>
</evidence>
<reference evidence="2" key="1">
    <citation type="submission" date="2020-09" db="EMBL/GenBank/DDBJ databases">
        <title>Nocardioides sp. strain MJB4 16S ribosomal RNA gene Genome sequencing and assembly.</title>
        <authorList>
            <person name="Kim I."/>
        </authorList>
    </citation>
    <scope>NUCLEOTIDE SEQUENCE</scope>
    <source>
        <strain evidence="2">MJB4</strain>
    </source>
</reference>
<evidence type="ECO:0000313" key="3">
    <source>
        <dbReference type="Proteomes" id="UP000616839"/>
    </source>
</evidence>
<evidence type="ECO:0000313" key="2">
    <source>
        <dbReference type="EMBL" id="MBD8868087.1"/>
    </source>
</evidence>
<comment type="caution">
    <text evidence="2">The sequence shown here is derived from an EMBL/GenBank/DDBJ whole genome shotgun (WGS) entry which is preliminary data.</text>
</comment>
<dbReference type="RefSeq" id="WP_192139451.1">
    <property type="nucleotide sequence ID" value="NZ_JACYXZ010000001.1"/>
</dbReference>
<sequence>MRTRLAAPLVLLTALAVGCGGDGGGDGGSESASGDEGVTSEQFCDSFTAIETTEDFESTKSAIGEMADQGLPEEAPEEAVAGFEVLTDLAAEADDEKEANKLGEDIDAEGQASVQAFFEYSATTCAEEPAPEDGESPADEPTDEPTE</sequence>
<feature type="region of interest" description="Disordered" evidence="1">
    <location>
        <begin position="118"/>
        <end position="147"/>
    </location>
</feature>
<dbReference type="PROSITE" id="PS51257">
    <property type="entry name" value="PROKAR_LIPOPROTEIN"/>
    <property type="match status" value="1"/>
</dbReference>
<dbReference type="AlphaFoldDB" id="A0A927K1T0"/>